<keyword evidence="2" id="KW-1185">Reference proteome</keyword>
<sequence length="79" mass="9113">MDNVYTLFKLDCKNAGQEIFNLMDRIGDSDVFESNDLIDYLDKHRVDAKSNLVHRILGFRQSTKNVNLKIPDLAEITLN</sequence>
<dbReference type="RefSeq" id="WP_275108483.1">
    <property type="nucleotide sequence ID" value="NZ_JAKJSC010000001.1"/>
</dbReference>
<comment type="caution">
    <text evidence="1">The sequence shown here is derived from an EMBL/GenBank/DDBJ whole genome shotgun (WGS) entry which is preliminary data.</text>
</comment>
<dbReference type="Proteomes" id="UP001528920">
    <property type="component" value="Unassembled WGS sequence"/>
</dbReference>
<gene>
    <name evidence="1" type="ORF">L3049_03920</name>
</gene>
<proteinExistence type="predicted"/>
<reference evidence="1 2" key="1">
    <citation type="submission" date="2022-01" db="EMBL/GenBank/DDBJ databases">
        <title>Labilibaculum sp. nov, a marine bacterium isolated from Antarctica.</title>
        <authorList>
            <person name="Dai W."/>
        </authorList>
    </citation>
    <scope>NUCLEOTIDE SEQUENCE [LARGE SCALE GENOMIC DNA]</scope>
    <source>
        <strain evidence="1 2">DW002</strain>
    </source>
</reference>
<organism evidence="1 2">
    <name type="scientific">Paralabilibaculum antarcticum</name>
    <dbReference type="NCBI Taxonomy" id="2912572"/>
    <lineage>
        <taxon>Bacteria</taxon>
        <taxon>Pseudomonadati</taxon>
        <taxon>Bacteroidota</taxon>
        <taxon>Bacteroidia</taxon>
        <taxon>Marinilabiliales</taxon>
        <taxon>Marinifilaceae</taxon>
        <taxon>Paralabilibaculum</taxon>
    </lineage>
</organism>
<dbReference type="EMBL" id="JAKJSC010000001">
    <property type="protein sequence ID" value="MDE5417146.1"/>
    <property type="molecule type" value="Genomic_DNA"/>
</dbReference>
<accession>A0ABT5VNX8</accession>
<evidence type="ECO:0000313" key="2">
    <source>
        <dbReference type="Proteomes" id="UP001528920"/>
    </source>
</evidence>
<name>A0ABT5VNX8_9BACT</name>
<protein>
    <submittedName>
        <fullName evidence="1">Uncharacterized protein</fullName>
    </submittedName>
</protein>
<evidence type="ECO:0000313" key="1">
    <source>
        <dbReference type="EMBL" id="MDE5417146.1"/>
    </source>
</evidence>